<protein>
    <submittedName>
        <fullName evidence="1">Uncharacterized protein</fullName>
    </submittedName>
</protein>
<organism evidence="1 2">
    <name type="scientific">Neobacillus novalis</name>
    <dbReference type="NCBI Taxonomy" id="220687"/>
    <lineage>
        <taxon>Bacteria</taxon>
        <taxon>Bacillati</taxon>
        <taxon>Bacillota</taxon>
        <taxon>Bacilli</taxon>
        <taxon>Bacillales</taxon>
        <taxon>Bacillaceae</taxon>
        <taxon>Neobacillus</taxon>
    </lineage>
</organism>
<dbReference type="EMBL" id="CP126114">
    <property type="protein sequence ID" value="WHY85556.1"/>
    <property type="molecule type" value="Genomic_DNA"/>
</dbReference>
<dbReference type="Proteomes" id="UP001178288">
    <property type="component" value="Chromosome"/>
</dbReference>
<dbReference type="AlphaFoldDB" id="A0AA95SFX8"/>
<keyword evidence="2" id="KW-1185">Reference proteome</keyword>
<evidence type="ECO:0000313" key="2">
    <source>
        <dbReference type="Proteomes" id="UP001178288"/>
    </source>
</evidence>
<reference evidence="1" key="1">
    <citation type="submission" date="2023-05" db="EMBL/GenBank/DDBJ databases">
        <title>Comparative genomics of Bacillaceae isolates and their secondary metabolite potential.</title>
        <authorList>
            <person name="Song L."/>
            <person name="Nielsen L.J."/>
            <person name="Mohite O."/>
            <person name="Xu X."/>
            <person name="Weber T."/>
            <person name="Kovacs A.T."/>
        </authorList>
    </citation>
    <scope>NUCLEOTIDE SEQUENCE</scope>
    <source>
        <strain evidence="1">XLM17</strain>
    </source>
</reference>
<name>A0AA95SFX8_9BACI</name>
<sequence>MKRRLFLLFLSVFLLGLFSLLFVFTIFIEPPLKLSGIENGKVYAAHPVIHWEKSFATTRVTLNGNEINPNYSVKENGSYILKGESTFLWKKKKVSYSFDVDDKPPAEPRIKERIKPVYFKQAMFTLDKVADVTYKAALNGKEISMDQPIQQPGENTLTITATKPNGLTAMREISFSIDERIYSEKAIKEFVDYYFKNDVPSISKFTGNVAIHLSGDYNKDDVKMIEKAIKELKTFFPYKMEIQESKYNPEFERLIKMVFTPTKNFDIYDVDRDDVWGVEMEAISNAVYGTKESFVLIGTDKEITREYRNAVILHELLHAVGLFNHIESSQSSPLFPYANKTVTLGDREKMFGTLLYLGDIEPKINKEEAMKQLELRGQ</sequence>
<gene>
    <name evidence="1" type="ORF">QNH39_23575</name>
</gene>
<dbReference type="RefSeq" id="WP_066092192.1">
    <property type="nucleotide sequence ID" value="NZ_CP126114.1"/>
</dbReference>
<accession>A0AA95SFX8</accession>
<dbReference type="KEGG" id="nnv:QNH39_23575"/>
<evidence type="ECO:0000313" key="1">
    <source>
        <dbReference type="EMBL" id="WHY85556.1"/>
    </source>
</evidence>
<proteinExistence type="predicted"/>